<dbReference type="InterPro" id="IPR010845">
    <property type="entry name" value="FlaF"/>
</dbReference>
<organism evidence="1">
    <name type="scientific">Rhodopseudomonas palustris (strain BisB18)</name>
    <dbReference type="NCBI Taxonomy" id="316056"/>
    <lineage>
        <taxon>Bacteria</taxon>
        <taxon>Pseudomonadati</taxon>
        <taxon>Pseudomonadota</taxon>
        <taxon>Alphaproteobacteria</taxon>
        <taxon>Hyphomicrobiales</taxon>
        <taxon>Nitrobacteraceae</taxon>
        <taxon>Rhodopseudomonas</taxon>
    </lineage>
</organism>
<sequence length="115" mass="13010">MTLSSYDTVIEDSGQEARARERLALSHGIDLLTRLQSGDLRSPDDVEALLYIRRLWTFFVLDLSSPRNGLPEKLRADLISIGFWVIKEADRIRQEKATDIAELIAVNVVIRDSLA</sequence>
<dbReference type="NCBIfam" id="NF009434">
    <property type="entry name" value="PRK12793.1"/>
    <property type="match status" value="1"/>
</dbReference>
<protein>
    <submittedName>
        <fullName evidence="1">Flagellar FlaF</fullName>
    </submittedName>
</protein>
<accession>Q21AA8</accession>
<keyword evidence="1" id="KW-0969">Cilium</keyword>
<dbReference type="KEGG" id="rpc:RPC_1114"/>
<keyword evidence="1" id="KW-0282">Flagellum</keyword>
<keyword evidence="1" id="KW-0966">Cell projection</keyword>
<dbReference type="Pfam" id="PF07309">
    <property type="entry name" value="FlaF"/>
    <property type="match status" value="1"/>
</dbReference>
<dbReference type="HOGENOM" id="CLU_141460_3_0_5"/>
<gene>
    <name evidence="1" type="ordered locus">RPC_1114</name>
</gene>
<dbReference type="EMBL" id="CP000301">
    <property type="protein sequence ID" value="ABD86678.1"/>
    <property type="molecule type" value="Genomic_DNA"/>
</dbReference>
<dbReference type="GO" id="GO:0044781">
    <property type="term" value="P:bacterial-type flagellum organization"/>
    <property type="evidence" value="ECO:0007669"/>
    <property type="project" value="InterPro"/>
</dbReference>
<dbReference type="OrthoDB" id="9808944at2"/>
<dbReference type="AlphaFoldDB" id="Q21AA8"/>
<dbReference type="RefSeq" id="WP_011471583.1">
    <property type="nucleotide sequence ID" value="NC_007925.1"/>
</dbReference>
<proteinExistence type="predicted"/>
<reference evidence="1" key="1">
    <citation type="submission" date="2006-03" db="EMBL/GenBank/DDBJ databases">
        <title>Complete sequence of Rhodopseudomonas palustris BisB18.</title>
        <authorList>
            <consortium name="US DOE Joint Genome Institute"/>
            <person name="Copeland A."/>
            <person name="Lucas S."/>
            <person name="Lapidus A."/>
            <person name="Barry K."/>
            <person name="Detter J.C."/>
            <person name="Glavina del Rio T."/>
            <person name="Hammon N."/>
            <person name="Israni S."/>
            <person name="Dalin E."/>
            <person name="Tice H."/>
            <person name="Pitluck S."/>
            <person name="Chain P."/>
            <person name="Malfatti S."/>
            <person name="Shin M."/>
            <person name="Vergez L."/>
            <person name="Schmutz J."/>
            <person name="Larimer F."/>
            <person name="Land M."/>
            <person name="Hauser L."/>
            <person name="Pelletier D.A."/>
            <person name="Kyrpides N."/>
            <person name="Anderson I."/>
            <person name="Oda Y."/>
            <person name="Harwood C.S."/>
            <person name="Richardson P."/>
        </authorList>
    </citation>
    <scope>NUCLEOTIDE SEQUENCE [LARGE SCALE GENOMIC DNA]</scope>
    <source>
        <strain evidence="1">BisB18</strain>
    </source>
</reference>
<dbReference type="eggNOG" id="COG5442">
    <property type="taxonomic scope" value="Bacteria"/>
</dbReference>
<name>Q21AA8_RHOPB</name>
<dbReference type="STRING" id="316056.RPC_1114"/>
<evidence type="ECO:0000313" key="1">
    <source>
        <dbReference type="EMBL" id="ABD86678.1"/>
    </source>
</evidence>